<proteinExistence type="predicted"/>
<dbReference type="Proteomes" id="UP001341840">
    <property type="component" value="Unassembled WGS sequence"/>
</dbReference>
<protein>
    <submittedName>
        <fullName evidence="3">Uncharacterized protein</fullName>
    </submittedName>
</protein>
<feature type="region of interest" description="Disordered" evidence="1">
    <location>
        <begin position="1"/>
        <end position="36"/>
    </location>
</feature>
<evidence type="ECO:0000313" key="3">
    <source>
        <dbReference type="EMBL" id="MED6185842.1"/>
    </source>
</evidence>
<keyword evidence="2" id="KW-1133">Transmembrane helix</keyword>
<keyword evidence="4" id="KW-1185">Reference proteome</keyword>
<feature type="non-terminal residue" evidence="3">
    <location>
        <position position="1"/>
    </location>
</feature>
<feature type="transmembrane region" description="Helical" evidence="2">
    <location>
        <begin position="127"/>
        <end position="149"/>
    </location>
</feature>
<keyword evidence="2" id="KW-0472">Membrane</keyword>
<gene>
    <name evidence="3" type="ORF">PIB30_060858</name>
</gene>
<name>A0ABU6WJ09_9FABA</name>
<accession>A0ABU6WJ09</accession>
<evidence type="ECO:0000256" key="2">
    <source>
        <dbReference type="SAM" id="Phobius"/>
    </source>
</evidence>
<feature type="transmembrane region" description="Helical" evidence="2">
    <location>
        <begin position="94"/>
        <end position="115"/>
    </location>
</feature>
<reference evidence="3 4" key="1">
    <citation type="journal article" date="2023" name="Plants (Basel)">
        <title>Bridging the Gap: Combining Genomics and Transcriptomics Approaches to Understand Stylosanthes scabra, an Orphan Legume from the Brazilian Caatinga.</title>
        <authorList>
            <person name="Ferreira-Neto J.R.C."/>
            <person name="da Silva M.D."/>
            <person name="Binneck E."/>
            <person name="de Melo N.F."/>
            <person name="da Silva R.H."/>
            <person name="de Melo A.L.T.M."/>
            <person name="Pandolfi V."/>
            <person name="Bustamante F.O."/>
            <person name="Brasileiro-Vidal A.C."/>
            <person name="Benko-Iseppon A.M."/>
        </authorList>
    </citation>
    <scope>NUCLEOTIDE SEQUENCE [LARGE SCALE GENOMIC DNA]</scope>
    <source>
        <tissue evidence="3">Leaves</tissue>
    </source>
</reference>
<organism evidence="3 4">
    <name type="scientific">Stylosanthes scabra</name>
    <dbReference type="NCBI Taxonomy" id="79078"/>
    <lineage>
        <taxon>Eukaryota</taxon>
        <taxon>Viridiplantae</taxon>
        <taxon>Streptophyta</taxon>
        <taxon>Embryophyta</taxon>
        <taxon>Tracheophyta</taxon>
        <taxon>Spermatophyta</taxon>
        <taxon>Magnoliopsida</taxon>
        <taxon>eudicotyledons</taxon>
        <taxon>Gunneridae</taxon>
        <taxon>Pentapetalae</taxon>
        <taxon>rosids</taxon>
        <taxon>fabids</taxon>
        <taxon>Fabales</taxon>
        <taxon>Fabaceae</taxon>
        <taxon>Papilionoideae</taxon>
        <taxon>50 kb inversion clade</taxon>
        <taxon>dalbergioids sensu lato</taxon>
        <taxon>Dalbergieae</taxon>
        <taxon>Pterocarpus clade</taxon>
        <taxon>Stylosanthes</taxon>
    </lineage>
</organism>
<evidence type="ECO:0000313" key="4">
    <source>
        <dbReference type="Proteomes" id="UP001341840"/>
    </source>
</evidence>
<sequence length="161" mass="18944">LKTTQDAHTSHFHHHNSSQHLGNARASASHGTQPQPLSEVPLRRWFTNKKEWQSLQNLYSHKAIMKPRHLSERLLPENKHPGSRDYWTDNISEVYFSIWEGTLLLLHCVCSRYLWILSSDVQPLVRLVYEIVYFGLHLLLFIHSLRFALATPYCNYLNLNR</sequence>
<evidence type="ECO:0000256" key="1">
    <source>
        <dbReference type="SAM" id="MobiDB-lite"/>
    </source>
</evidence>
<keyword evidence="2" id="KW-0812">Transmembrane</keyword>
<comment type="caution">
    <text evidence="3">The sequence shown here is derived from an EMBL/GenBank/DDBJ whole genome shotgun (WGS) entry which is preliminary data.</text>
</comment>
<dbReference type="EMBL" id="JASCZI010181786">
    <property type="protein sequence ID" value="MED6185842.1"/>
    <property type="molecule type" value="Genomic_DNA"/>
</dbReference>